<dbReference type="PANTHER" id="PTHR43133">
    <property type="entry name" value="RNA POLYMERASE ECF-TYPE SIGMA FACTO"/>
    <property type="match status" value="1"/>
</dbReference>
<reference evidence="5 6" key="1">
    <citation type="submission" date="2020-04" db="EMBL/GenBank/DDBJ databases">
        <title>Luteolibacter sp. G-1-1-1 isolated from soil.</title>
        <authorList>
            <person name="Dahal R.H."/>
        </authorList>
    </citation>
    <scope>NUCLEOTIDE SEQUENCE [LARGE SCALE GENOMIC DNA]</scope>
    <source>
        <strain evidence="5 6">G-1-1-1</strain>
    </source>
</reference>
<dbReference type="Pfam" id="PF07638">
    <property type="entry name" value="Sigma70_ECF"/>
    <property type="match status" value="1"/>
</dbReference>
<organism evidence="5 6">
    <name type="scientific">Luteolibacter luteus</name>
    <dbReference type="NCBI Taxonomy" id="2728835"/>
    <lineage>
        <taxon>Bacteria</taxon>
        <taxon>Pseudomonadati</taxon>
        <taxon>Verrucomicrobiota</taxon>
        <taxon>Verrucomicrobiia</taxon>
        <taxon>Verrucomicrobiales</taxon>
        <taxon>Verrucomicrobiaceae</taxon>
        <taxon>Luteolibacter</taxon>
    </lineage>
</organism>
<dbReference type="KEGG" id="luo:HHL09_22305"/>
<protein>
    <submittedName>
        <fullName evidence="5">Sigma-70 family RNA polymerase sigma factor</fullName>
    </submittedName>
</protein>
<evidence type="ECO:0000256" key="3">
    <source>
        <dbReference type="ARBA" id="ARBA00023163"/>
    </source>
</evidence>
<dbReference type="Proteomes" id="UP000501812">
    <property type="component" value="Chromosome"/>
</dbReference>
<dbReference type="GO" id="GO:0016987">
    <property type="term" value="F:sigma factor activity"/>
    <property type="evidence" value="ECO:0007669"/>
    <property type="project" value="UniProtKB-KW"/>
</dbReference>
<name>A0A858RNG2_9BACT</name>
<sequence>MHEHTQWLNASTGSCDDAHFGELYAELKKIALGRMAIERSGQALEATELVHEAWLRLQKSTPERWRDRSQFYGAAAEAMRRILVETARRRLAAKRGGGEKDLPLDGVQLPAPLADERLIGIHEVLDELEAEDELKAKIVKLRFFSGMNHDEIAALLAVNEKTVRRHWALAKLWLYRAMEKSR</sequence>
<evidence type="ECO:0000259" key="4">
    <source>
        <dbReference type="Pfam" id="PF07638"/>
    </source>
</evidence>
<dbReference type="RefSeq" id="WP_169456888.1">
    <property type="nucleotide sequence ID" value="NZ_CP051774.1"/>
</dbReference>
<evidence type="ECO:0000256" key="1">
    <source>
        <dbReference type="ARBA" id="ARBA00023015"/>
    </source>
</evidence>
<dbReference type="PANTHER" id="PTHR43133:SF39">
    <property type="entry name" value="SIMILAR TO RNA POLYMERASE SIGMA-E FACTOR"/>
    <property type="match status" value="1"/>
</dbReference>
<dbReference type="InterPro" id="IPR039425">
    <property type="entry name" value="RNA_pol_sigma-70-like"/>
</dbReference>
<dbReference type="InterPro" id="IPR014284">
    <property type="entry name" value="RNA_pol_sigma-70_dom"/>
</dbReference>
<feature type="domain" description="RNA polymerase sigma-70 ECF-like HTH" evidence="4">
    <location>
        <begin position="3"/>
        <end position="179"/>
    </location>
</feature>
<dbReference type="NCBIfam" id="TIGR02937">
    <property type="entry name" value="sigma70-ECF"/>
    <property type="match status" value="1"/>
</dbReference>
<dbReference type="SUPFAM" id="SSF88659">
    <property type="entry name" value="Sigma3 and sigma4 domains of RNA polymerase sigma factors"/>
    <property type="match status" value="1"/>
</dbReference>
<keyword evidence="1" id="KW-0805">Transcription regulation</keyword>
<gene>
    <name evidence="5" type="ORF">HHL09_22305</name>
</gene>
<keyword evidence="2" id="KW-0731">Sigma factor</keyword>
<accession>A0A858RNG2</accession>
<keyword evidence="6" id="KW-1185">Reference proteome</keyword>
<dbReference type="InterPro" id="IPR011517">
    <property type="entry name" value="RNA_pol_sigma70_ECF-like"/>
</dbReference>
<dbReference type="EMBL" id="CP051774">
    <property type="protein sequence ID" value="QJE98402.1"/>
    <property type="molecule type" value="Genomic_DNA"/>
</dbReference>
<dbReference type="InterPro" id="IPR013324">
    <property type="entry name" value="RNA_pol_sigma_r3/r4-like"/>
</dbReference>
<evidence type="ECO:0000313" key="5">
    <source>
        <dbReference type="EMBL" id="QJE98402.1"/>
    </source>
</evidence>
<dbReference type="NCBIfam" id="TIGR02999">
    <property type="entry name" value="Sig-70_X6"/>
    <property type="match status" value="1"/>
</dbReference>
<proteinExistence type="predicted"/>
<dbReference type="GO" id="GO:0006352">
    <property type="term" value="P:DNA-templated transcription initiation"/>
    <property type="evidence" value="ECO:0007669"/>
    <property type="project" value="InterPro"/>
</dbReference>
<evidence type="ECO:0000313" key="6">
    <source>
        <dbReference type="Proteomes" id="UP000501812"/>
    </source>
</evidence>
<evidence type="ECO:0000256" key="2">
    <source>
        <dbReference type="ARBA" id="ARBA00023082"/>
    </source>
</evidence>
<dbReference type="Gene3D" id="1.10.10.10">
    <property type="entry name" value="Winged helix-like DNA-binding domain superfamily/Winged helix DNA-binding domain"/>
    <property type="match status" value="1"/>
</dbReference>
<dbReference type="InterPro" id="IPR036388">
    <property type="entry name" value="WH-like_DNA-bd_sf"/>
</dbReference>
<keyword evidence="3" id="KW-0804">Transcription</keyword>
<dbReference type="AlphaFoldDB" id="A0A858RNG2"/>
<dbReference type="InterPro" id="IPR053812">
    <property type="entry name" value="HTH_Sigma70_ECF-like"/>
</dbReference>